<dbReference type="Gene3D" id="3.40.50.720">
    <property type="entry name" value="NAD(P)-binding Rossmann-like Domain"/>
    <property type="match status" value="1"/>
</dbReference>
<evidence type="ECO:0000313" key="4">
    <source>
        <dbReference type="EMBL" id="KXS15768.1"/>
    </source>
</evidence>
<evidence type="ECO:0000256" key="1">
    <source>
        <dbReference type="ARBA" id="ARBA00006484"/>
    </source>
</evidence>
<comment type="similarity">
    <text evidence="1">Belongs to the short-chain dehydrogenases/reductases (SDR) family.</text>
</comment>
<sequence>MTRTIGTRMINKSTGKGRICLVTGSASQGMGREDIKLMAQEGAVVAVSDIPSRENEGRELVKELEDTGTKAIWVPLDVTSEEDWEKAIEHGVLDVLVNNAGIGGPSEPAVGGIENLSLEDWRKTQRVNTEGVFLGHKYAIKSMKTNTAQEACSIVNISSRAGLSGGGFLVSYSASKWAVRGMTKSFAAYCSEKGYKIRVNSVHPGVIITDMTRGVWFDKEDKPIHNAIEGASLLKRSAEAKEVANLVLYLASDESSYSNASEFIVDGGWKS</sequence>
<dbReference type="InterPro" id="IPR020904">
    <property type="entry name" value="Sc_DH/Rdtase_CS"/>
</dbReference>
<accession>A0A139AG85</accession>
<gene>
    <name evidence="4" type="ORF">M427DRAFT_56593</name>
</gene>
<dbReference type="PANTHER" id="PTHR24321:SF8">
    <property type="entry name" value="ESTRADIOL 17-BETA-DEHYDROGENASE 8-RELATED"/>
    <property type="match status" value="1"/>
</dbReference>
<reference evidence="4 5" key="1">
    <citation type="journal article" date="2015" name="Genome Biol. Evol.">
        <title>Phylogenomic analyses indicate that early fungi evolved digesting cell walls of algal ancestors of land plants.</title>
        <authorList>
            <person name="Chang Y."/>
            <person name="Wang S."/>
            <person name="Sekimoto S."/>
            <person name="Aerts A.L."/>
            <person name="Choi C."/>
            <person name="Clum A."/>
            <person name="LaButti K.M."/>
            <person name="Lindquist E.A."/>
            <person name="Yee Ngan C."/>
            <person name="Ohm R.A."/>
            <person name="Salamov A.A."/>
            <person name="Grigoriev I.V."/>
            <person name="Spatafora J.W."/>
            <person name="Berbee M.L."/>
        </authorList>
    </citation>
    <scope>NUCLEOTIDE SEQUENCE [LARGE SCALE GENOMIC DNA]</scope>
    <source>
        <strain evidence="4 5">JEL478</strain>
    </source>
</reference>
<dbReference type="GO" id="GO:0016491">
    <property type="term" value="F:oxidoreductase activity"/>
    <property type="evidence" value="ECO:0007669"/>
    <property type="project" value="UniProtKB-KW"/>
</dbReference>
<evidence type="ECO:0000313" key="5">
    <source>
        <dbReference type="Proteomes" id="UP000070544"/>
    </source>
</evidence>
<evidence type="ECO:0000256" key="3">
    <source>
        <dbReference type="ARBA" id="ARBA00023002"/>
    </source>
</evidence>
<dbReference type="PRINTS" id="PR00080">
    <property type="entry name" value="SDRFAMILY"/>
</dbReference>
<proteinExistence type="inferred from homology"/>
<dbReference type="Pfam" id="PF13561">
    <property type="entry name" value="adh_short_C2"/>
    <property type="match status" value="1"/>
</dbReference>
<dbReference type="PANTHER" id="PTHR24321">
    <property type="entry name" value="DEHYDROGENASES, SHORT CHAIN"/>
    <property type="match status" value="1"/>
</dbReference>
<protein>
    <submittedName>
        <fullName evidence="4">NAD(P)-binding protein</fullName>
    </submittedName>
</protein>
<dbReference type="Proteomes" id="UP000070544">
    <property type="component" value="Unassembled WGS sequence"/>
</dbReference>
<keyword evidence="2" id="KW-0521">NADP</keyword>
<dbReference type="OrthoDB" id="498125at2759"/>
<dbReference type="InterPro" id="IPR036291">
    <property type="entry name" value="NAD(P)-bd_dom_sf"/>
</dbReference>
<dbReference type="SUPFAM" id="SSF51735">
    <property type="entry name" value="NAD(P)-binding Rossmann-fold domains"/>
    <property type="match status" value="1"/>
</dbReference>
<dbReference type="OMA" id="MDTPMME"/>
<keyword evidence="5" id="KW-1185">Reference proteome</keyword>
<dbReference type="PROSITE" id="PS00061">
    <property type="entry name" value="ADH_SHORT"/>
    <property type="match status" value="1"/>
</dbReference>
<evidence type="ECO:0000256" key="2">
    <source>
        <dbReference type="ARBA" id="ARBA00022857"/>
    </source>
</evidence>
<name>A0A139AG85_GONPJ</name>
<dbReference type="FunFam" id="3.40.50.720:FF:000084">
    <property type="entry name" value="Short-chain dehydrogenase reductase"/>
    <property type="match status" value="1"/>
</dbReference>
<dbReference type="EMBL" id="KQ965760">
    <property type="protein sequence ID" value="KXS15768.1"/>
    <property type="molecule type" value="Genomic_DNA"/>
</dbReference>
<dbReference type="PRINTS" id="PR00081">
    <property type="entry name" value="GDHRDH"/>
</dbReference>
<organism evidence="4 5">
    <name type="scientific">Gonapodya prolifera (strain JEL478)</name>
    <name type="common">Monoblepharis prolifera</name>
    <dbReference type="NCBI Taxonomy" id="1344416"/>
    <lineage>
        <taxon>Eukaryota</taxon>
        <taxon>Fungi</taxon>
        <taxon>Fungi incertae sedis</taxon>
        <taxon>Chytridiomycota</taxon>
        <taxon>Chytridiomycota incertae sedis</taxon>
        <taxon>Monoblepharidomycetes</taxon>
        <taxon>Monoblepharidales</taxon>
        <taxon>Gonapodyaceae</taxon>
        <taxon>Gonapodya</taxon>
    </lineage>
</organism>
<keyword evidence="3" id="KW-0560">Oxidoreductase</keyword>
<dbReference type="InterPro" id="IPR002347">
    <property type="entry name" value="SDR_fam"/>
</dbReference>
<dbReference type="AlphaFoldDB" id="A0A139AG85"/>
<dbReference type="STRING" id="1344416.A0A139AG85"/>